<dbReference type="InterPro" id="IPR008250">
    <property type="entry name" value="ATPase_P-typ_transduc_dom_A_sf"/>
</dbReference>
<dbReference type="GO" id="GO:0045332">
    <property type="term" value="P:phospholipid translocation"/>
    <property type="evidence" value="ECO:0007669"/>
    <property type="project" value="TreeGrafter"/>
</dbReference>
<feature type="domain" description="P-type ATPase A" evidence="18">
    <location>
        <begin position="167"/>
        <end position="307"/>
    </location>
</feature>
<feature type="binding site" evidence="15">
    <location>
        <position position="657"/>
    </location>
    <ligand>
        <name>ATP</name>
        <dbReference type="ChEBI" id="CHEBI:30616"/>
    </ligand>
</feature>
<dbReference type="InterPro" id="IPR032631">
    <property type="entry name" value="P-type_ATPase_N"/>
</dbReference>
<dbReference type="InterPro" id="IPR036412">
    <property type="entry name" value="HAD-like_sf"/>
</dbReference>
<feature type="transmembrane region" description="Helical" evidence="17">
    <location>
        <begin position="1097"/>
        <end position="1116"/>
    </location>
</feature>
<keyword evidence="8 16" id="KW-0460">Magnesium</keyword>
<feature type="binding site" evidence="15">
    <location>
        <position position="439"/>
    </location>
    <ligand>
        <name>ATP</name>
        <dbReference type="ChEBI" id="CHEBI:30616"/>
    </ligand>
</feature>
<evidence type="ECO:0000256" key="14">
    <source>
        <dbReference type="PIRSR" id="PIRSR606539-1"/>
    </source>
</evidence>
<feature type="transmembrane region" description="Helical" evidence="17">
    <location>
        <begin position="1123"/>
        <end position="1143"/>
    </location>
</feature>
<dbReference type="SUPFAM" id="SSF56784">
    <property type="entry name" value="HAD-like"/>
    <property type="match status" value="1"/>
</dbReference>
<dbReference type="SUPFAM" id="SSF81660">
    <property type="entry name" value="Metal cation-transporting ATPase, ATP-binding domain N"/>
    <property type="match status" value="1"/>
</dbReference>
<comment type="similarity">
    <text evidence="3 17">Belongs to the cation transport ATPase (P-type) (TC 3.A.3) family. Type IV subfamily.</text>
</comment>
<feature type="transmembrane region" description="Helical" evidence="17">
    <location>
        <begin position="941"/>
        <end position="961"/>
    </location>
</feature>
<dbReference type="Gene3D" id="3.40.1110.10">
    <property type="entry name" value="Calcium-transporting ATPase, cytoplasmic domain N"/>
    <property type="match status" value="1"/>
</dbReference>
<dbReference type="PANTHER" id="PTHR24092">
    <property type="entry name" value="PROBABLE PHOSPHOLIPID-TRANSPORTING ATPASE"/>
    <property type="match status" value="1"/>
</dbReference>
<feature type="binding site" evidence="15">
    <location>
        <position position="441"/>
    </location>
    <ligand>
        <name>ATP</name>
        <dbReference type="ChEBI" id="CHEBI:30616"/>
    </ligand>
</feature>
<evidence type="ECO:0000256" key="7">
    <source>
        <dbReference type="ARBA" id="ARBA00022840"/>
    </source>
</evidence>
<feature type="binding site" evidence="15">
    <location>
        <position position="550"/>
    </location>
    <ligand>
        <name>ATP</name>
        <dbReference type="ChEBI" id="CHEBI:30616"/>
    </ligand>
</feature>
<feature type="binding site" evidence="15">
    <location>
        <position position="861"/>
    </location>
    <ligand>
        <name>ATP</name>
        <dbReference type="ChEBI" id="CHEBI:30616"/>
    </ligand>
</feature>
<dbReference type="EMBL" id="JANBQB010000007">
    <property type="protein sequence ID" value="KAJ1984992.1"/>
    <property type="molecule type" value="Genomic_DNA"/>
</dbReference>
<dbReference type="InterPro" id="IPR001757">
    <property type="entry name" value="P_typ_ATPase"/>
</dbReference>
<feature type="binding site" evidence="16">
    <location>
        <position position="441"/>
    </location>
    <ligand>
        <name>Mg(2+)</name>
        <dbReference type="ChEBI" id="CHEBI:18420"/>
    </ligand>
</feature>
<feature type="domain" description="P-type ATPase C-terminal" evidence="20">
    <location>
        <begin position="912"/>
        <end position="1014"/>
    </location>
</feature>
<dbReference type="SUPFAM" id="SSF81665">
    <property type="entry name" value="Calcium ATPase, transmembrane domain M"/>
    <property type="match status" value="1"/>
</dbReference>
<dbReference type="InterPro" id="IPR023298">
    <property type="entry name" value="ATPase_P-typ_TM_dom_sf"/>
</dbReference>
<dbReference type="GO" id="GO:0005524">
    <property type="term" value="F:ATP binding"/>
    <property type="evidence" value="ECO:0007669"/>
    <property type="project" value="UniProtKB-UniRule"/>
</dbReference>
<dbReference type="AlphaFoldDB" id="A0A9W8EEU3"/>
<feature type="binding site" evidence="16">
    <location>
        <position position="886"/>
    </location>
    <ligand>
        <name>Mg(2+)</name>
        <dbReference type="ChEBI" id="CHEBI:18420"/>
    </ligand>
</feature>
<dbReference type="InterPro" id="IPR044492">
    <property type="entry name" value="P_typ_ATPase_HD_dom"/>
</dbReference>
<keyword evidence="11 17" id="KW-0472">Membrane</keyword>
<keyword evidence="10 17" id="KW-1133">Transmembrane helix</keyword>
<protein>
    <recommendedName>
        <fullName evidence="17">Phospholipid-transporting ATPase</fullName>
        <ecNumber evidence="17">7.6.2.1</ecNumber>
    </recommendedName>
</protein>
<feature type="binding site" evidence="16">
    <location>
        <position position="439"/>
    </location>
    <ligand>
        <name>Mg(2+)</name>
        <dbReference type="ChEBI" id="CHEBI:18420"/>
    </ligand>
</feature>
<dbReference type="Gene3D" id="2.70.150.10">
    <property type="entry name" value="Calcium-transporting ATPase, cytoplasmic transduction domain A"/>
    <property type="match status" value="1"/>
</dbReference>
<feature type="domain" description="P-type ATPase C-terminal" evidence="20">
    <location>
        <begin position="1058"/>
        <end position="1192"/>
    </location>
</feature>
<evidence type="ECO:0000313" key="22">
    <source>
        <dbReference type="Proteomes" id="UP001151582"/>
    </source>
</evidence>
<keyword evidence="9 17" id="KW-1278">Translocase</keyword>
<dbReference type="InterPro" id="IPR023214">
    <property type="entry name" value="HAD_sf"/>
</dbReference>
<name>A0A9W8EEU3_9FUNG</name>
<comment type="catalytic activity">
    <reaction evidence="12 17">
        <text>ATP + H2O + phospholipidSide 1 = ADP + phosphate + phospholipidSide 2.</text>
        <dbReference type="EC" id="7.6.2.1"/>
    </reaction>
</comment>
<feature type="domain" description="P-type ATPase N-terminal" evidence="19">
    <location>
        <begin position="57"/>
        <end position="131"/>
    </location>
</feature>
<dbReference type="OrthoDB" id="377733at2759"/>
<feature type="binding site" evidence="15">
    <location>
        <position position="739"/>
    </location>
    <ligand>
        <name>ATP</name>
        <dbReference type="ChEBI" id="CHEBI:30616"/>
    </ligand>
</feature>
<evidence type="ECO:0000256" key="11">
    <source>
        <dbReference type="ARBA" id="ARBA00023136"/>
    </source>
</evidence>
<gene>
    <name evidence="21" type="ORF">H4R34_000336</name>
</gene>
<feature type="transmembrane region" description="Helical" evidence="17">
    <location>
        <begin position="1067"/>
        <end position="1085"/>
    </location>
</feature>
<dbReference type="GO" id="GO:0005886">
    <property type="term" value="C:plasma membrane"/>
    <property type="evidence" value="ECO:0007669"/>
    <property type="project" value="TreeGrafter"/>
</dbReference>
<keyword evidence="22" id="KW-1185">Reference proteome</keyword>
<evidence type="ECO:0000256" key="1">
    <source>
        <dbReference type="ARBA" id="ARBA00004141"/>
    </source>
</evidence>
<evidence type="ECO:0000256" key="4">
    <source>
        <dbReference type="ARBA" id="ARBA00022692"/>
    </source>
</evidence>
<dbReference type="InterPro" id="IPR006539">
    <property type="entry name" value="P-type_ATPase_IV"/>
</dbReference>
<evidence type="ECO:0000256" key="5">
    <source>
        <dbReference type="ARBA" id="ARBA00022723"/>
    </source>
</evidence>
<keyword evidence="4 17" id="KW-0812">Transmembrane</keyword>
<evidence type="ECO:0000313" key="21">
    <source>
        <dbReference type="EMBL" id="KAJ1984992.1"/>
    </source>
</evidence>
<reference evidence="21" key="1">
    <citation type="submission" date="2022-07" db="EMBL/GenBank/DDBJ databases">
        <title>Phylogenomic reconstructions and comparative analyses of Kickxellomycotina fungi.</title>
        <authorList>
            <person name="Reynolds N.K."/>
            <person name="Stajich J.E."/>
            <person name="Barry K."/>
            <person name="Grigoriev I.V."/>
            <person name="Crous P."/>
            <person name="Smith M.E."/>
        </authorList>
    </citation>
    <scope>NUCLEOTIDE SEQUENCE</scope>
    <source>
        <strain evidence="21">RSA 567</strain>
    </source>
</reference>
<dbReference type="GO" id="GO:0016887">
    <property type="term" value="F:ATP hydrolysis activity"/>
    <property type="evidence" value="ECO:0007669"/>
    <property type="project" value="InterPro"/>
</dbReference>
<evidence type="ECO:0000256" key="17">
    <source>
        <dbReference type="RuleBase" id="RU362033"/>
    </source>
</evidence>
<evidence type="ECO:0000256" key="8">
    <source>
        <dbReference type="ARBA" id="ARBA00022842"/>
    </source>
</evidence>
<dbReference type="GO" id="GO:0140326">
    <property type="term" value="F:ATPase-coupled intramembrane lipid transporter activity"/>
    <property type="evidence" value="ECO:0007669"/>
    <property type="project" value="UniProtKB-EC"/>
</dbReference>
<evidence type="ECO:0000256" key="9">
    <source>
        <dbReference type="ARBA" id="ARBA00022967"/>
    </source>
</evidence>
<keyword evidence="7 15" id="KW-0067">ATP-binding</keyword>
<feature type="binding site" evidence="15">
    <location>
        <position position="737"/>
    </location>
    <ligand>
        <name>ATP</name>
        <dbReference type="ChEBI" id="CHEBI:30616"/>
    </ligand>
</feature>
<dbReference type="SUPFAM" id="SSF81653">
    <property type="entry name" value="Calcium ATPase, transduction domain A"/>
    <property type="match status" value="1"/>
</dbReference>
<feature type="binding site" evidence="15">
    <location>
        <position position="867"/>
    </location>
    <ligand>
        <name>ATP</name>
        <dbReference type="ChEBI" id="CHEBI:30616"/>
    </ligand>
</feature>
<evidence type="ECO:0000256" key="15">
    <source>
        <dbReference type="PIRSR" id="PIRSR606539-2"/>
    </source>
</evidence>
<feature type="transmembrane region" description="Helical" evidence="17">
    <location>
        <begin position="973"/>
        <end position="995"/>
    </location>
</feature>
<dbReference type="EC" id="7.6.2.1" evidence="17"/>
<evidence type="ECO:0000256" key="10">
    <source>
        <dbReference type="ARBA" id="ARBA00022989"/>
    </source>
</evidence>
<dbReference type="Pfam" id="PF16212">
    <property type="entry name" value="PhoLip_ATPase_C"/>
    <property type="match status" value="2"/>
</dbReference>
<feature type="binding site" evidence="15">
    <location>
        <position position="738"/>
    </location>
    <ligand>
        <name>ATP</name>
        <dbReference type="ChEBI" id="CHEBI:30616"/>
    </ligand>
</feature>
<dbReference type="InterPro" id="IPR032630">
    <property type="entry name" value="P_typ_ATPase_c"/>
</dbReference>
<accession>A0A9W8EEU3</accession>
<dbReference type="SFLD" id="SFLDF00027">
    <property type="entry name" value="p-type_atpase"/>
    <property type="match status" value="1"/>
</dbReference>
<comment type="subcellular location">
    <subcellularLocation>
        <location evidence="2">Endomembrane system</location>
    </subcellularLocation>
    <subcellularLocation>
        <location evidence="1 17">Membrane</location>
        <topology evidence="1 17">Multi-pass membrane protein</topology>
    </subcellularLocation>
</comment>
<comment type="caution">
    <text evidence="21">The sequence shown here is derived from an EMBL/GenBank/DDBJ whole genome shotgun (WGS) entry which is preliminary data.</text>
</comment>
<dbReference type="PRINTS" id="PR00119">
    <property type="entry name" value="CATATPASE"/>
</dbReference>
<evidence type="ECO:0000256" key="3">
    <source>
        <dbReference type="ARBA" id="ARBA00008109"/>
    </source>
</evidence>
<keyword evidence="6 15" id="KW-0547">Nucleotide-binding</keyword>
<feature type="binding site" evidence="15">
    <location>
        <position position="889"/>
    </location>
    <ligand>
        <name>ATP</name>
        <dbReference type="ChEBI" id="CHEBI:30616"/>
    </ligand>
</feature>
<feature type="binding site" evidence="15">
    <location>
        <position position="440"/>
    </location>
    <ligand>
        <name>ATP</name>
        <dbReference type="ChEBI" id="CHEBI:30616"/>
    </ligand>
</feature>
<dbReference type="GO" id="GO:0000287">
    <property type="term" value="F:magnesium ion binding"/>
    <property type="evidence" value="ECO:0007669"/>
    <property type="project" value="UniProtKB-UniRule"/>
</dbReference>
<evidence type="ECO:0000256" key="6">
    <source>
        <dbReference type="ARBA" id="ARBA00022741"/>
    </source>
</evidence>
<evidence type="ECO:0000256" key="2">
    <source>
        <dbReference type="ARBA" id="ARBA00004308"/>
    </source>
</evidence>
<feature type="binding site" evidence="15">
    <location>
        <position position="591"/>
    </location>
    <ligand>
        <name>ATP</name>
        <dbReference type="ChEBI" id="CHEBI:30616"/>
    </ligand>
</feature>
<dbReference type="PROSITE" id="PS00154">
    <property type="entry name" value="ATPASE_E1_E2"/>
    <property type="match status" value="1"/>
</dbReference>
<dbReference type="NCBIfam" id="TIGR01494">
    <property type="entry name" value="ATPase_P-type"/>
    <property type="match status" value="1"/>
</dbReference>
<evidence type="ECO:0000259" key="18">
    <source>
        <dbReference type="Pfam" id="PF00122"/>
    </source>
</evidence>
<keyword evidence="5 16" id="KW-0479">Metal-binding</keyword>
<organism evidence="21 22">
    <name type="scientific">Dimargaris verticillata</name>
    <dbReference type="NCBI Taxonomy" id="2761393"/>
    <lineage>
        <taxon>Eukaryota</taxon>
        <taxon>Fungi</taxon>
        <taxon>Fungi incertae sedis</taxon>
        <taxon>Zoopagomycota</taxon>
        <taxon>Kickxellomycotina</taxon>
        <taxon>Dimargaritomycetes</taxon>
        <taxon>Dimargaritales</taxon>
        <taxon>Dimargaritaceae</taxon>
        <taxon>Dimargaris</taxon>
    </lineage>
</organism>
<dbReference type="InterPro" id="IPR023299">
    <property type="entry name" value="ATPase_P-typ_cyto_dom_N"/>
</dbReference>
<dbReference type="InterPro" id="IPR018303">
    <property type="entry name" value="ATPase_P-typ_P_site"/>
</dbReference>
<dbReference type="Proteomes" id="UP001151582">
    <property type="component" value="Unassembled WGS sequence"/>
</dbReference>
<feature type="binding site" evidence="15">
    <location>
        <position position="624"/>
    </location>
    <ligand>
        <name>ATP</name>
        <dbReference type="ChEBI" id="CHEBI:30616"/>
    </ligand>
</feature>
<evidence type="ECO:0000259" key="20">
    <source>
        <dbReference type="Pfam" id="PF16212"/>
    </source>
</evidence>
<dbReference type="Pfam" id="PF13246">
    <property type="entry name" value="Cation_ATPase"/>
    <property type="match status" value="1"/>
</dbReference>
<dbReference type="PANTHER" id="PTHR24092:SF19">
    <property type="entry name" value="PHOSPHOLIPID-TRANSPORTING ATPASE"/>
    <property type="match status" value="1"/>
</dbReference>
<comment type="cofactor">
    <cofactor evidence="16">
        <name>Mg(2+)</name>
        <dbReference type="ChEBI" id="CHEBI:18420"/>
    </cofactor>
</comment>
<dbReference type="InterPro" id="IPR059000">
    <property type="entry name" value="ATPase_P-type_domA"/>
</dbReference>
<comment type="catalytic activity">
    <reaction evidence="13">
        <text>a 1,2-diacyl-sn-glycero-3-phosphoethanolamine(out) + ATP + H2O = a 1,2-diacyl-sn-glycero-3-phosphoethanolamine(in) + ADP + phosphate + H(+)</text>
        <dbReference type="Rhea" id="RHEA:66132"/>
        <dbReference type="ChEBI" id="CHEBI:15377"/>
        <dbReference type="ChEBI" id="CHEBI:15378"/>
        <dbReference type="ChEBI" id="CHEBI:30616"/>
        <dbReference type="ChEBI" id="CHEBI:43474"/>
        <dbReference type="ChEBI" id="CHEBI:64612"/>
        <dbReference type="ChEBI" id="CHEBI:456216"/>
    </reaction>
    <physiologicalReaction direction="left-to-right" evidence="13">
        <dbReference type="Rhea" id="RHEA:66133"/>
    </physiologicalReaction>
</comment>
<feature type="binding site" evidence="15">
    <location>
        <position position="890"/>
    </location>
    <ligand>
        <name>ATP</name>
        <dbReference type="ChEBI" id="CHEBI:30616"/>
    </ligand>
</feature>
<feature type="binding site" evidence="16">
    <location>
        <position position="890"/>
    </location>
    <ligand>
        <name>Mg(2+)</name>
        <dbReference type="ChEBI" id="CHEBI:18420"/>
    </ligand>
</feature>
<evidence type="ECO:0000256" key="12">
    <source>
        <dbReference type="ARBA" id="ARBA00034036"/>
    </source>
</evidence>
<dbReference type="Pfam" id="PF16209">
    <property type="entry name" value="PhoLip_ATPase_N"/>
    <property type="match status" value="1"/>
</dbReference>
<feature type="transmembrane region" description="Helical" evidence="17">
    <location>
        <begin position="1163"/>
        <end position="1185"/>
    </location>
</feature>
<dbReference type="SFLD" id="SFLDS00003">
    <property type="entry name" value="Haloacid_Dehalogenase"/>
    <property type="match status" value="1"/>
</dbReference>
<proteinExistence type="inferred from homology"/>
<evidence type="ECO:0000256" key="16">
    <source>
        <dbReference type="PIRSR" id="PIRSR606539-3"/>
    </source>
</evidence>
<dbReference type="SFLD" id="SFLDG00002">
    <property type="entry name" value="C1.7:_P-type_atpase_like"/>
    <property type="match status" value="1"/>
</dbReference>
<evidence type="ECO:0000256" key="13">
    <source>
        <dbReference type="ARBA" id="ARBA00049128"/>
    </source>
</evidence>
<dbReference type="NCBIfam" id="TIGR01652">
    <property type="entry name" value="ATPase-Plipid"/>
    <property type="match status" value="1"/>
</dbReference>
<dbReference type="Gene3D" id="3.40.50.1000">
    <property type="entry name" value="HAD superfamily/HAD-like"/>
    <property type="match status" value="1"/>
</dbReference>
<evidence type="ECO:0000259" key="19">
    <source>
        <dbReference type="Pfam" id="PF16209"/>
    </source>
</evidence>
<sequence length="1205" mass="133664">MAQPSQFPFAHVYHRLRGWSQMPGQTTALSHAWFDRLTAWWPWATATTDTSDDVRRIEVNDPTARHWYRDNRIKNTKYTLWTFLPLSLREQFREIILASNPNSRFINFYFLLIALLQLVPALTPVNPVTTWGPLGLIFTISATKEALDDLRRARSDKEFNEASYITFRDGQPTAIRSQDIRPGDLLELCPDDEIPCDVALLKTSENQGTCHVQTSNLDGETDLKTKEAPGITQALPLDLLAFLKARAECPLPNDQLYYFDARLHLPEQDTVVPLTSCQLLHQGTVVRNTHRVWGVAVYTGMDTKIGQNKQAAPVKFTRVDAQIERSCVAVFVFQLALTIGIGVYGNHFQESTMSQHVYLYPAAWLASFNHAIIPLRMLLLLSFMIPISLKISMDIAKGMFALFIGWDLAFYNEEHGEGARVANTAISEDLGQVEYVITDKTGTLTLNQMTFKGCSVGTAWYGLPPASAGPYPCHALDTLAHDSNFSAAATLLRAVALCNTVTPCAEDLTTKDLNSVLFAIDDAVGEAPDSAATSSPPNQRHQYSGTSPDEVALVQGVASHGVILCTRAESYTTLSVLGTTERWEVLHTFEFTSDRKRMSVLVRCVDAADSSHTTDTHAYYLITKGADDVMFPRCQPHSSHHASTQAFIAAAAEQGLRTLALGVRSLTHDEYATWYHALKQAQVSLDQRTQLVHACYAQLESSLILVGATAVEDKLQTNVPETIQALQMAGIKTWMATGDKVATAIQIGQSCRLLYQPAERLTRIQLTAAEAPSGLEAELLVDRLWQTYRPTDADPESWGGCCMWVTPAAAKVGPKLHNVARLEVVVEGVFLELLLKDKESPVFPTSLLQLLLAADAVVFARVTPRQKSLIVAQVKRQNHVALAIGDGGNDVLMIQQANVGVGMRGREGLEAARAADYSIVEFSHLRRLLLVHGRYSLHRTAFIAVYCFYKSIYLCTVQVLYQTMAGYSGATLLSTFSLSTYNALFTSLPVLSFILDRDVETDVLLAHPALYASNAGRSYAPPPTPDSYLAQLLPVAMPSVTSNNWLAPAFWFTCLVNGFVRWTLRAVYQALMTLLLAAVLATNWQSAAQTQEECLQVLQALVFTVVILVAQGTLALYMNSFTWVNYVALFGTMVAYFVFSYGFSIPAPFGMYHLMHTLYRDPAYWAAAVILSMLCLLPFTIWRYYVVNYRPKPFEALQRATTRGQ</sequence>
<dbReference type="Pfam" id="PF00122">
    <property type="entry name" value="E1-E2_ATPase"/>
    <property type="match status" value="1"/>
</dbReference>
<feature type="active site" description="4-aspartylphosphate intermediate" evidence="14">
    <location>
        <position position="439"/>
    </location>
</feature>
<feature type="transmembrane region" description="Helical" evidence="17">
    <location>
        <begin position="1042"/>
        <end position="1060"/>
    </location>
</feature>